<keyword evidence="7" id="KW-1185">Reference proteome</keyword>
<comment type="function">
    <text evidence="1">Required for the transposition of the insertion element.</text>
</comment>
<evidence type="ECO:0000256" key="2">
    <source>
        <dbReference type="ARBA" id="ARBA00010961"/>
    </source>
</evidence>
<dbReference type="Pfam" id="PF00872">
    <property type="entry name" value="Transposase_mut"/>
    <property type="match status" value="1"/>
</dbReference>
<organism evidence="6 7">
    <name type="scientific">Actinomadura fulvescens</name>
    <dbReference type="NCBI Taxonomy" id="46160"/>
    <lineage>
        <taxon>Bacteria</taxon>
        <taxon>Bacillati</taxon>
        <taxon>Actinomycetota</taxon>
        <taxon>Actinomycetes</taxon>
        <taxon>Streptosporangiales</taxon>
        <taxon>Thermomonosporaceae</taxon>
        <taxon>Actinomadura</taxon>
    </lineage>
</organism>
<evidence type="ECO:0000256" key="1">
    <source>
        <dbReference type="ARBA" id="ARBA00002190"/>
    </source>
</evidence>
<evidence type="ECO:0008006" key="8">
    <source>
        <dbReference type="Google" id="ProtNLM"/>
    </source>
</evidence>
<evidence type="ECO:0000256" key="4">
    <source>
        <dbReference type="ARBA" id="ARBA00023125"/>
    </source>
</evidence>
<accession>A0ABP6CCF2</accession>
<reference evidence="7" key="1">
    <citation type="journal article" date="2019" name="Int. J. Syst. Evol. Microbiol.">
        <title>The Global Catalogue of Microorganisms (GCM) 10K type strain sequencing project: providing services to taxonomists for standard genome sequencing and annotation.</title>
        <authorList>
            <consortium name="The Broad Institute Genomics Platform"/>
            <consortium name="The Broad Institute Genome Sequencing Center for Infectious Disease"/>
            <person name="Wu L."/>
            <person name="Ma J."/>
        </authorList>
    </citation>
    <scope>NUCLEOTIDE SEQUENCE [LARGE SCALE GENOMIC DNA]</scope>
    <source>
        <strain evidence="7">JCM 6833</strain>
    </source>
</reference>
<keyword evidence="4" id="KW-0238">DNA-binding</keyword>
<evidence type="ECO:0000313" key="7">
    <source>
        <dbReference type="Proteomes" id="UP001501509"/>
    </source>
</evidence>
<protein>
    <recommendedName>
        <fullName evidence="8">Transposase</fullName>
    </recommendedName>
</protein>
<proteinExistence type="inferred from homology"/>
<keyword evidence="3" id="KW-0815">Transposition</keyword>
<comment type="caution">
    <text evidence="6">The sequence shown here is derived from an EMBL/GenBank/DDBJ whole genome shotgun (WGS) entry which is preliminary data.</text>
</comment>
<dbReference type="InterPro" id="IPR001207">
    <property type="entry name" value="Transposase_mutator"/>
</dbReference>
<dbReference type="EMBL" id="BAAATD010000007">
    <property type="protein sequence ID" value="GAA2612188.1"/>
    <property type="molecule type" value="Genomic_DNA"/>
</dbReference>
<name>A0ABP6CCF2_9ACTN</name>
<evidence type="ECO:0000256" key="3">
    <source>
        <dbReference type="ARBA" id="ARBA00022578"/>
    </source>
</evidence>
<keyword evidence="5" id="KW-0233">DNA recombination</keyword>
<evidence type="ECO:0000313" key="6">
    <source>
        <dbReference type="EMBL" id="GAA2612188.1"/>
    </source>
</evidence>
<comment type="similarity">
    <text evidence="2">Belongs to the transposase mutator family.</text>
</comment>
<evidence type="ECO:0000256" key="5">
    <source>
        <dbReference type="ARBA" id="ARBA00023172"/>
    </source>
</evidence>
<gene>
    <name evidence="6" type="ORF">GCM10010411_53600</name>
</gene>
<dbReference type="Proteomes" id="UP001501509">
    <property type="component" value="Unassembled WGS sequence"/>
</dbReference>
<sequence length="76" mass="8178">MAVNDSVDPAGWLAEQIGACEPDLFRQMVTTMVNALMSAEADAACGADCGERSVDRVNSRNGYRARKWDTRAGPSN</sequence>